<evidence type="ECO:0000313" key="1">
    <source>
        <dbReference type="EMBL" id="VFJ48341.1"/>
    </source>
</evidence>
<organism evidence="1">
    <name type="scientific">Candidatus Kentrum sp. FW</name>
    <dbReference type="NCBI Taxonomy" id="2126338"/>
    <lineage>
        <taxon>Bacteria</taxon>
        <taxon>Pseudomonadati</taxon>
        <taxon>Pseudomonadota</taxon>
        <taxon>Gammaproteobacteria</taxon>
        <taxon>Candidatus Kentrum</taxon>
    </lineage>
</organism>
<dbReference type="EMBL" id="CAADEW010000019">
    <property type="protein sequence ID" value="VFJ48341.1"/>
    <property type="molecule type" value="Genomic_DNA"/>
</dbReference>
<name>A0A450S8P3_9GAMM</name>
<dbReference type="AlphaFoldDB" id="A0A450S8P3"/>
<protein>
    <submittedName>
        <fullName evidence="1">Uncharacterized protein</fullName>
    </submittedName>
</protein>
<accession>A0A450S8P3</accession>
<reference evidence="1" key="1">
    <citation type="submission" date="2019-02" db="EMBL/GenBank/DDBJ databases">
        <authorList>
            <person name="Gruber-Vodicka R. H."/>
            <person name="Seah K. B. B."/>
        </authorList>
    </citation>
    <scope>NUCLEOTIDE SEQUENCE</scope>
    <source>
        <strain evidence="1">BECK_BZ15</strain>
    </source>
</reference>
<gene>
    <name evidence="1" type="ORF">BECKFW1821A_GA0114235_101946</name>
</gene>
<sequence length="89" mass="9889">MNDESKVWSKASPGLIEPEFVDDAGQGACFRLGFAHLGGTQRLKVPVVFQRFGQFAKFLDGNHGILPCSFPTDKLWMDIHDVTSYSDRG</sequence>
<proteinExistence type="predicted"/>